<dbReference type="PANTHER" id="PTHR46112">
    <property type="entry name" value="AMINOPEPTIDASE"/>
    <property type="match status" value="1"/>
</dbReference>
<evidence type="ECO:0000256" key="1">
    <source>
        <dbReference type="ARBA" id="ARBA00022723"/>
    </source>
</evidence>
<dbReference type="Pfam" id="PF00557">
    <property type="entry name" value="Peptidase_M24"/>
    <property type="match status" value="1"/>
</dbReference>
<protein>
    <recommendedName>
        <fullName evidence="3">Peptidase M24 domain-containing protein</fullName>
    </recommendedName>
</protein>
<proteinExistence type="predicted"/>
<dbReference type="InterPro" id="IPR000994">
    <property type="entry name" value="Pept_M24"/>
</dbReference>
<dbReference type="InterPro" id="IPR050659">
    <property type="entry name" value="Peptidase_M24B"/>
</dbReference>
<dbReference type="PANTHER" id="PTHR46112:SF3">
    <property type="entry name" value="AMINOPEPTIDASE YPDF"/>
    <property type="match status" value="1"/>
</dbReference>
<dbReference type="CDD" id="cd01092">
    <property type="entry name" value="APP-like"/>
    <property type="match status" value="1"/>
</dbReference>
<dbReference type="SUPFAM" id="SSF55920">
    <property type="entry name" value="Creatinase/aminopeptidase"/>
    <property type="match status" value="1"/>
</dbReference>
<sequence length="217" mass="23331">MKNPEEIKRIRAAASLTQASLSKLIEGIKIGMTEREVALRLEFIMREKGAEKVAFDLIIAAGENSALPHYRPRDRKLGQGDLLLCDIGAKVDGYCSDMTRVFSIGEPPAKAKAIYDIVLQANRAGRDQVKAGATGIAVDGAARKVIADAGHADHFGHGLGHGVGIEVHESLRLSPLSKDTLEAGMAVTIEPGIYLPGFGGVRIEDLVIVTEERLYPH</sequence>
<dbReference type="InterPro" id="IPR036005">
    <property type="entry name" value="Creatinase/aminopeptidase-like"/>
</dbReference>
<dbReference type="PROSITE" id="PS00491">
    <property type="entry name" value="PROLINE_PEPTIDASE"/>
    <property type="match status" value="1"/>
</dbReference>
<keyword evidence="2" id="KW-0378">Hydrolase</keyword>
<dbReference type="PRINTS" id="PR00599">
    <property type="entry name" value="MAPEPTIDASE"/>
</dbReference>
<keyword evidence="1" id="KW-0479">Metal-binding</keyword>
<evidence type="ECO:0000259" key="3">
    <source>
        <dbReference type="Pfam" id="PF00557"/>
    </source>
</evidence>
<reference evidence="4" key="1">
    <citation type="journal article" date="2014" name="Front. Microbiol.">
        <title>High frequency of phylogenetically diverse reductive dehalogenase-homologous genes in deep subseafloor sedimentary metagenomes.</title>
        <authorList>
            <person name="Kawai M."/>
            <person name="Futagami T."/>
            <person name="Toyoda A."/>
            <person name="Takaki Y."/>
            <person name="Nishi S."/>
            <person name="Hori S."/>
            <person name="Arai W."/>
            <person name="Tsubouchi T."/>
            <person name="Morono Y."/>
            <person name="Uchiyama I."/>
            <person name="Ito T."/>
            <person name="Fujiyama A."/>
            <person name="Inagaki F."/>
            <person name="Takami H."/>
        </authorList>
    </citation>
    <scope>NUCLEOTIDE SEQUENCE</scope>
    <source>
        <strain evidence="4">Expedition CK06-06</strain>
    </source>
</reference>
<comment type="caution">
    <text evidence="4">The sequence shown here is derived from an EMBL/GenBank/DDBJ whole genome shotgun (WGS) entry which is preliminary data.</text>
</comment>
<dbReference type="Gene3D" id="3.90.230.10">
    <property type="entry name" value="Creatinase/methionine aminopeptidase superfamily"/>
    <property type="match status" value="1"/>
</dbReference>
<feature type="domain" description="Peptidase M24" evidence="3">
    <location>
        <begin position="9"/>
        <end position="211"/>
    </location>
</feature>
<evidence type="ECO:0000313" key="4">
    <source>
        <dbReference type="EMBL" id="GAI80828.1"/>
    </source>
</evidence>
<dbReference type="AlphaFoldDB" id="X1RJM0"/>
<dbReference type="GO" id="GO:0046872">
    <property type="term" value="F:metal ion binding"/>
    <property type="evidence" value="ECO:0007669"/>
    <property type="project" value="UniProtKB-KW"/>
</dbReference>
<organism evidence="4">
    <name type="scientific">marine sediment metagenome</name>
    <dbReference type="NCBI Taxonomy" id="412755"/>
    <lineage>
        <taxon>unclassified sequences</taxon>
        <taxon>metagenomes</taxon>
        <taxon>ecological metagenomes</taxon>
    </lineage>
</organism>
<name>X1RJM0_9ZZZZ</name>
<dbReference type="InterPro" id="IPR001714">
    <property type="entry name" value="Pept_M24_MAP"/>
</dbReference>
<dbReference type="InterPro" id="IPR001131">
    <property type="entry name" value="Peptidase_M24B_aminopep-P_CS"/>
</dbReference>
<dbReference type="GO" id="GO:0016787">
    <property type="term" value="F:hydrolase activity"/>
    <property type="evidence" value="ECO:0007669"/>
    <property type="project" value="UniProtKB-KW"/>
</dbReference>
<feature type="non-terminal residue" evidence="4">
    <location>
        <position position="217"/>
    </location>
</feature>
<evidence type="ECO:0000256" key="2">
    <source>
        <dbReference type="ARBA" id="ARBA00022801"/>
    </source>
</evidence>
<gene>
    <name evidence="4" type="ORF">S12H4_12024</name>
</gene>
<accession>X1RJM0</accession>
<dbReference type="EMBL" id="BARW01005569">
    <property type="protein sequence ID" value="GAI80828.1"/>
    <property type="molecule type" value="Genomic_DNA"/>
</dbReference>